<dbReference type="PROSITE" id="PS51257">
    <property type="entry name" value="PROKAR_LIPOPROTEIN"/>
    <property type="match status" value="1"/>
</dbReference>
<dbReference type="EMBL" id="BBIO01000023">
    <property type="protein sequence ID" value="GAK46653.1"/>
    <property type="molecule type" value="Genomic_DNA"/>
</dbReference>
<evidence type="ECO:0000313" key="1">
    <source>
        <dbReference type="EMBL" id="GAK46653.1"/>
    </source>
</evidence>
<sequence length="151" mass="17026">MQHRFWIIGVVMAMALSACGDSSEEAGKGALSSDKVMLKVAENGEQIALAENWYQDCDFDEARRDELTNWVKFSEKDGVLHIRSKTGFGVRNYSVKNIERLEENLLELDVTGTYKNAPVRIKLEDDGRSIQVGPKDDLGDGFLFLRVHQCE</sequence>
<dbReference type="RefSeq" id="WP_045449475.1">
    <property type="nucleotide sequence ID" value="NZ_BBIO01000023.1"/>
</dbReference>
<organism evidence="1 2">
    <name type="scientific">Tepidicaulis marinus</name>
    <dbReference type="NCBI Taxonomy" id="1333998"/>
    <lineage>
        <taxon>Bacteria</taxon>
        <taxon>Pseudomonadati</taxon>
        <taxon>Pseudomonadota</taxon>
        <taxon>Alphaproteobacteria</taxon>
        <taxon>Hyphomicrobiales</taxon>
        <taxon>Parvibaculaceae</taxon>
        <taxon>Tepidicaulis</taxon>
    </lineage>
</organism>
<keyword evidence="2" id="KW-1185">Reference proteome</keyword>
<dbReference type="STRING" id="1333998.M2A_3152"/>
<dbReference type="Proteomes" id="UP000028702">
    <property type="component" value="Unassembled WGS sequence"/>
</dbReference>
<accession>A0A081BF35</accession>
<protein>
    <submittedName>
        <fullName evidence="1">TMAO reductase system periplasmic protein TorT</fullName>
    </submittedName>
</protein>
<gene>
    <name evidence="1" type="ORF">M2A_3152</name>
</gene>
<name>A0A081BF35_9HYPH</name>
<dbReference type="AlphaFoldDB" id="A0A081BF35"/>
<comment type="caution">
    <text evidence="1">The sequence shown here is derived from an EMBL/GenBank/DDBJ whole genome shotgun (WGS) entry which is preliminary data.</text>
</comment>
<evidence type="ECO:0000313" key="2">
    <source>
        <dbReference type="Proteomes" id="UP000028702"/>
    </source>
</evidence>
<proteinExistence type="predicted"/>
<reference evidence="1 2" key="1">
    <citation type="submission" date="2014-07" db="EMBL/GenBank/DDBJ databases">
        <title>Tepidicaulis marinum gen. nov., sp. nov., a novel marine bacterium denitrifying nitrate to nitrous oxide strictly under microaerobic conditions.</title>
        <authorList>
            <person name="Takeuchi M."/>
            <person name="Yamagishi T."/>
            <person name="Kamagata Y."/>
            <person name="Oshima K."/>
            <person name="Hattori M."/>
            <person name="Katayama T."/>
            <person name="Hanada S."/>
            <person name="Tamaki H."/>
            <person name="Marumo K."/>
            <person name="Maeda H."/>
            <person name="Nedachi M."/>
            <person name="Iwasaki W."/>
            <person name="Suwa Y."/>
            <person name="Sakata S."/>
        </authorList>
    </citation>
    <scope>NUCLEOTIDE SEQUENCE [LARGE SCALE GENOMIC DNA]</scope>
    <source>
        <strain evidence="1 2">MA2</strain>
    </source>
</reference>